<dbReference type="GO" id="GO:0004370">
    <property type="term" value="F:glycerol kinase activity"/>
    <property type="evidence" value="ECO:0007669"/>
    <property type="project" value="UniProtKB-EC"/>
</dbReference>
<evidence type="ECO:0000256" key="3">
    <source>
        <dbReference type="ARBA" id="ARBA00022741"/>
    </source>
</evidence>
<feature type="binding site" evidence="7">
    <location>
        <position position="409"/>
    </location>
    <ligand>
        <name>ADP</name>
        <dbReference type="ChEBI" id="CHEBI:456216"/>
    </ligand>
</feature>
<dbReference type="PANTHER" id="PTHR10196">
    <property type="entry name" value="SUGAR KINASE"/>
    <property type="match status" value="1"/>
</dbReference>
<dbReference type="SUPFAM" id="SSF53067">
    <property type="entry name" value="Actin-like ATPase domain"/>
    <property type="match status" value="2"/>
</dbReference>
<proteinExistence type="inferred from homology"/>
<feature type="binding site" evidence="7">
    <location>
        <position position="413"/>
    </location>
    <ligand>
        <name>ADP</name>
        <dbReference type="ChEBI" id="CHEBI:456216"/>
    </ligand>
</feature>
<dbReference type="InterPro" id="IPR005999">
    <property type="entry name" value="Glycerol_kin"/>
</dbReference>
<comment type="pathway">
    <text evidence="7">Polyol metabolism; glycerol degradation via glycerol kinase pathway; sn-glycerol 3-phosphate from glycerol: step 1/1.</text>
</comment>
<feature type="binding site" evidence="7">
    <location>
        <position position="14"/>
    </location>
    <ligand>
        <name>ATP</name>
        <dbReference type="ChEBI" id="CHEBI:30616"/>
    </ligand>
</feature>
<evidence type="ECO:0000259" key="10">
    <source>
        <dbReference type="Pfam" id="PF02782"/>
    </source>
</evidence>
<dbReference type="NCBIfam" id="NF000756">
    <property type="entry name" value="PRK00047.1"/>
    <property type="match status" value="1"/>
</dbReference>
<dbReference type="EMBL" id="JAZDRO010000001">
    <property type="protein sequence ID" value="MEE2565694.1"/>
    <property type="molecule type" value="Genomic_DNA"/>
</dbReference>
<feature type="binding site" evidence="7">
    <location>
        <position position="309"/>
    </location>
    <ligand>
        <name>ADP</name>
        <dbReference type="ChEBI" id="CHEBI:456216"/>
    </ligand>
</feature>
<evidence type="ECO:0000256" key="6">
    <source>
        <dbReference type="ARBA" id="ARBA00022840"/>
    </source>
</evidence>
<evidence type="ECO:0000313" key="11">
    <source>
        <dbReference type="EMBL" id="MEE2565694.1"/>
    </source>
</evidence>
<dbReference type="InterPro" id="IPR000577">
    <property type="entry name" value="Carb_kinase_FGGY"/>
</dbReference>
<comment type="catalytic activity">
    <reaction evidence="7">
        <text>glycerol + ATP = sn-glycerol 3-phosphate + ADP + H(+)</text>
        <dbReference type="Rhea" id="RHEA:21644"/>
        <dbReference type="ChEBI" id="CHEBI:15378"/>
        <dbReference type="ChEBI" id="CHEBI:17754"/>
        <dbReference type="ChEBI" id="CHEBI:30616"/>
        <dbReference type="ChEBI" id="CHEBI:57597"/>
        <dbReference type="ChEBI" id="CHEBI:456216"/>
        <dbReference type="EC" id="2.7.1.30"/>
    </reaction>
</comment>
<dbReference type="InterPro" id="IPR018485">
    <property type="entry name" value="FGGY_C"/>
</dbReference>
<feature type="binding site" evidence="7">
    <location>
        <position position="13"/>
    </location>
    <ligand>
        <name>ADP</name>
        <dbReference type="ChEBI" id="CHEBI:456216"/>
    </ligand>
</feature>
<evidence type="ECO:0000256" key="7">
    <source>
        <dbReference type="HAMAP-Rule" id="MF_00186"/>
    </source>
</evidence>
<feature type="domain" description="Carbohydrate kinase FGGY C-terminal" evidence="10">
    <location>
        <begin position="260"/>
        <end position="447"/>
    </location>
</feature>
<comment type="function">
    <text evidence="7">Key enzyme in the regulation of glycerol uptake and metabolism. Catalyzes the phosphorylation of glycerol to yield sn-glycerol 3-phosphate.</text>
</comment>
<keyword evidence="5 7" id="KW-0319">Glycerol metabolism</keyword>
<reference evidence="11 12" key="1">
    <citation type="submission" date="2024-01" db="EMBL/GenBank/DDBJ databases">
        <title>Hyphobacterium bacterium isolated from marine sediment.</title>
        <authorList>
            <person name="Zhao S."/>
        </authorList>
    </citation>
    <scope>NUCLEOTIDE SEQUENCE [LARGE SCALE GENOMIC DNA]</scope>
    <source>
        <strain evidence="11 12">Y60-23</strain>
    </source>
</reference>
<dbReference type="RefSeq" id="WP_330195226.1">
    <property type="nucleotide sequence ID" value="NZ_JAZDRO010000001.1"/>
</dbReference>
<comment type="caution">
    <text evidence="11">The sequence shown here is derived from an EMBL/GenBank/DDBJ whole genome shotgun (WGS) entry which is preliminary data.</text>
</comment>
<dbReference type="Pfam" id="PF02782">
    <property type="entry name" value="FGGY_C"/>
    <property type="match status" value="1"/>
</dbReference>
<feature type="binding site" evidence="7">
    <location>
        <position position="409"/>
    </location>
    <ligand>
        <name>ATP</name>
        <dbReference type="ChEBI" id="CHEBI:30616"/>
    </ligand>
</feature>
<dbReference type="HAMAP" id="MF_00186">
    <property type="entry name" value="Glycerol_kin"/>
    <property type="match status" value="1"/>
</dbReference>
<protein>
    <recommendedName>
        <fullName evidence="7">Glycerol kinase</fullName>
        <ecNumber evidence="7">2.7.1.30</ecNumber>
    </recommendedName>
    <alternativeName>
        <fullName evidence="7">ATP:glycerol 3-phosphotransferase</fullName>
    </alternativeName>
    <alternativeName>
        <fullName evidence="7">Glycerokinase</fullName>
        <shortName evidence="7">GK</shortName>
    </alternativeName>
</protein>
<feature type="binding site" evidence="7">
    <location>
        <position position="17"/>
    </location>
    <ligand>
        <name>ADP</name>
        <dbReference type="ChEBI" id="CHEBI:456216"/>
    </ligand>
</feature>
<feature type="binding site" evidence="7">
    <location>
        <position position="244"/>
    </location>
    <ligand>
        <name>sn-glycerol 3-phosphate</name>
        <dbReference type="ChEBI" id="CHEBI:57597"/>
    </ligand>
</feature>
<dbReference type="Proteomes" id="UP001310692">
    <property type="component" value="Unassembled WGS sequence"/>
</dbReference>
<keyword evidence="6 7" id="KW-0067">ATP-binding</keyword>
<evidence type="ECO:0000256" key="4">
    <source>
        <dbReference type="ARBA" id="ARBA00022777"/>
    </source>
</evidence>
<feature type="domain" description="Carbohydrate kinase FGGY N-terminal" evidence="9">
    <location>
        <begin position="6"/>
        <end position="251"/>
    </location>
</feature>
<dbReference type="InterPro" id="IPR018483">
    <property type="entry name" value="Carb_kinase_FGGY_CS"/>
</dbReference>
<dbReference type="PROSITE" id="PS00445">
    <property type="entry name" value="FGGY_KINASES_2"/>
    <property type="match status" value="1"/>
</dbReference>
<evidence type="ECO:0000256" key="5">
    <source>
        <dbReference type="ARBA" id="ARBA00022798"/>
    </source>
</evidence>
<feature type="binding site" evidence="7">
    <location>
        <position position="135"/>
    </location>
    <ligand>
        <name>glycerol</name>
        <dbReference type="ChEBI" id="CHEBI:17754"/>
    </ligand>
</feature>
<dbReference type="Gene3D" id="3.30.420.40">
    <property type="match status" value="2"/>
</dbReference>
<dbReference type="PIRSF" id="PIRSF000538">
    <property type="entry name" value="GlpK"/>
    <property type="match status" value="1"/>
</dbReference>
<dbReference type="CDD" id="cd07786">
    <property type="entry name" value="FGGY_EcGK_like"/>
    <property type="match status" value="1"/>
</dbReference>
<feature type="binding site" evidence="7">
    <location>
        <position position="135"/>
    </location>
    <ligand>
        <name>sn-glycerol 3-phosphate</name>
        <dbReference type="ChEBI" id="CHEBI:57597"/>
    </ligand>
</feature>
<accession>A0ABU7LVW1</accession>
<feature type="binding site" evidence="7">
    <location>
        <position position="13"/>
    </location>
    <ligand>
        <name>sn-glycerol 3-phosphate</name>
        <dbReference type="ChEBI" id="CHEBI:57597"/>
    </ligand>
</feature>
<keyword evidence="12" id="KW-1185">Reference proteome</keyword>
<sequence length="500" mass="52632">MGKDALLAIDQGTTSSRAIVFAPDGTVIAAAQQEFAQIYPQPGWVEHDADVIWATVTTTIRQAAAKAAKAGWTIRAAGLTNQRETSIIWDRKTGRPIHNAIVWQDRRTADRCRNMREAGHETLVAEKTGLVLDPYFSATKFAWILDAVDAARDWAARGELAFGTVDSFLIWRLTGGAVHATDATNASRTSLFDLKASRWDNELLDLFGVPASGLPDVRDCAGDFGTISEDILPGGVPILGVAGDQQAAAIGQACFAPGEAKCTYGTGAFLLLNTGRNMAVSENRLLSTVAYRLNGETTFALEGSVLSAGATVQWLRDGLGLIGKASEIEALAASADPDSGVYLVPAFTGLGAPWWDAEARGALVGLTRGAGRAEIALAALDSTAHQTGDLLDAMARDGVPASRLKVDGGMAGNDRFLQRLADLTGVAVTRPVNTESTAWGAAFLAGLGAGMIASLEEGASMWKADRSFSPELVDEARQASRAGWSEAVARVLCDQPSSKA</sequence>
<feature type="binding site" evidence="7">
    <location>
        <position position="83"/>
    </location>
    <ligand>
        <name>glycerol</name>
        <dbReference type="ChEBI" id="CHEBI:17754"/>
    </ligand>
</feature>
<feature type="binding site" evidence="7">
    <location>
        <position position="245"/>
    </location>
    <ligand>
        <name>glycerol</name>
        <dbReference type="ChEBI" id="CHEBI:17754"/>
    </ligand>
</feature>
<feature type="binding site" evidence="7">
    <location>
        <position position="313"/>
    </location>
    <ligand>
        <name>ATP</name>
        <dbReference type="ChEBI" id="CHEBI:30616"/>
    </ligand>
</feature>
<name>A0ABU7LVW1_9PROT</name>
<dbReference type="InterPro" id="IPR043129">
    <property type="entry name" value="ATPase_NBD"/>
</dbReference>
<feature type="binding site" evidence="7">
    <location>
        <position position="84"/>
    </location>
    <ligand>
        <name>glycerol</name>
        <dbReference type="ChEBI" id="CHEBI:17754"/>
    </ligand>
</feature>
<dbReference type="EC" id="2.7.1.30" evidence="7"/>
<dbReference type="NCBIfam" id="TIGR01311">
    <property type="entry name" value="glycerol_kin"/>
    <property type="match status" value="1"/>
</dbReference>
<comment type="activity regulation">
    <text evidence="7">Inhibited by fructose 1,6-bisphosphate (FBP).</text>
</comment>
<dbReference type="PANTHER" id="PTHR10196:SF78">
    <property type="entry name" value="GLYCEROL KINASE"/>
    <property type="match status" value="1"/>
</dbReference>
<feature type="binding site" evidence="7">
    <location>
        <position position="83"/>
    </location>
    <ligand>
        <name>sn-glycerol 3-phosphate</name>
        <dbReference type="ChEBI" id="CHEBI:57597"/>
    </ligand>
</feature>
<evidence type="ECO:0000256" key="1">
    <source>
        <dbReference type="ARBA" id="ARBA00009156"/>
    </source>
</evidence>
<evidence type="ECO:0000313" key="12">
    <source>
        <dbReference type="Proteomes" id="UP001310692"/>
    </source>
</evidence>
<feature type="binding site" evidence="7">
    <location>
        <position position="309"/>
    </location>
    <ligand>
        <name>ATP</name>
        <dbReference type="ChEBI" id="CHEBI:30616"/>
    </ligand>
</feature>
<comment type="similarity">
    <text evidence="1 7 8">Belongs to the FGGY kinase family.</text>
</comment>
<feature type="binding site" evidence="7">
    <location>
        <position position="266"/>
    </location>
    <ligand>
        <name>ATP</name>
        <dbReference type="ChEBI" id="CHEBI:30616"/>
    </ligand>
</feature>
<feature type="binding site" evidence="7">
    <location>
        <position position="266"/>
    </location>
    <ligand>
        <name>ADP</name>
        <dbReference type="ChEBI" id="CHEBI:456216"/>
    </ligand>
</feature>
<dbReference type="InterPro" id="IPR018484">
    <property type="entry name" value="FGGY_N"/>
</dbReference>
<organism evidence="11 12">
    <name type="scientific">Hyphobacterium marinum</name>
    <dbReference type="NCBI Taxonomy" id="3116574"/>
    <lineage>
        <taxon>Bacteria</taxon>
        <taxon>Pseudomonadati</taxon>
        <taxon>Pseudomonadota</taxon>
        <taxon>Alphaproteobacteria</taxon>
        <taxon>Maricaulales</taxon>
        <taxon>Maricaulaceae</taxon>
        <taxon>Hyphobacterium</taxon>
    </lineage>
</organism>
<feature type="binding site" evidence="7">
    <location>
        <position position="15"/>
    </location>
    <ligand>
        <name>ATP</name>
        <dbReference type="ChEBI" id="CHEBI:30616"/>
    </ligand>
</feature>
<keyword evidence="3 7" id="KW-0547">Nucleotide-binding</keyword>
<keyword evidence="2 7" id="KW-0808">Transferase</keyword>
<evidence type="ECO:0000259" key="9">
    <source>
        <dbReference type="Pfam" id="PF00370"/>
    </source>
</evidence>
<evidence type="ECO:0000256" key="2">
    <source>
        <dbReference type="ARBA" id="ARBA00022679"/>
    </source>
</evidence>
<feature type="binding site" evidence="7">
    <location>
        <position position="84"/>
    </location>
    <ligand>
        <name>sn-glycerol 3-phosphate</name>
        <dbReference type="ChEBI" id="CHEBI:57597"/>
    </ligand>
</feature>
<evidence type="ECO:0000256" key="8">
    <source>
        <dbReference type="RuleBase" id="RU003733"/>
    </source>
</evidence>
<feature type="binding site" evidence="7">
    <location>
        <position position="244"/>
    </location>
    <ligand>
        <name>glycerol</name>
        <dbReference type="ChEBI" id="CHEBI:17754"/>
    </ligand>
</feature>
<gene>
    <name evidence="7 11" type="primary">glpK</name>
    <name evidence="11" type="ORF">V0U35_03300</name>
</gene>
<keyword evidence="4 7" id="KW-0418">Kinase</keyword>
<dbReference type="Pfam" id="PF00370">
    <property type="entry name" value="FGGY_N"/>
    <property type="match status" value="1"/>
</dbReference>
<feature type="binding site" evidence="7">
    <location>
        <position position="13"/>
    </location>
    <ligand>
        <name>ATP</name>
        <dbReference type="ChEBI" id="CHEBI:30616"/>
    </ligand>
</feature>